<name>A0A837J4F9_9BACT</name>
<proteinExistence type="predicted"/>
<evidence type="ECO:0000313" key="1">
    <source>
        <dbReference type="EMBL" id="KLE00237.1"/>
    </source>
</evidence>
<dbReference type="EMBL" id="JAIS01000088">
    <property type="protein sequence ID" value="KLE00237.1"/>
    <property type="molecule type" value="Genomic_DNA"/>
</dbReference>
<reference evidence="1 2" key="1">
    <citation type="submission" date="2014-01" db="EMBL/GenBank/DDBJ databases">
        <title>Development of a Comparative Genomic Fingerprinting Assay for High Resolution Genotyping of Arcobacter butzleri.</title>
        <authorList>
            <person name="Webb A.L."/>
            <person name="Inglis G.D."/>
            <person name="Kruczkiewicz P."/>
            <person name="Selinger L.B."/>
            <person name="Taboada E.N."/>
        </authorList>
    </citation>
    <scope>NUCLEOTIDE SEQUENCE [LARGE SCALE GENOMIC DNA]</scope>
    <source>
        <strain evidence="1 2">L351</strain>
    </source>
</reference>
<organism evidence="1 2">
    <name type="scientific">Aliarcobacter butzleri L351</name>
    <dbReference type="NCBI Taxonomy" id="1447259"/>
    <lineage>
        <taxon>Bacteria</taxon>
        <taxon>Pseudomonadati</taxon>
        <taxon>Campylobacterota</taxon>
        <taxon>Epsilonproteobacteria</taxon>
        <taxon>Campylobacterales</taxon>
        <taxon>Arcobacteraceae</taxon>
        <taxon>Aliarcobacter</taxon>
    </lineage>
</organism>
<accession>A0A837J4F9</accession>
<sequence>MSHCKIANNHGRVKHGLEDWTSSEIVRDKIFPVYLSYESMEESPIIRTNLT</sequence>
<dbReference type="Proteomes" id="UP000035526">
    <property type="component" value="Unassembled WGS sequence"/>
</dbReference>
<gene>
    <name evidence="1" type="ORF">AF76_08195</name>
</gene>
<protein>
    <submittedName>
        <fullName evidence="1">Uncharacterized protein</fullName>
    </submittedName>
</protein>
<evidence type="ECO:0000313" key="2">
    <source>
        <dbReference type="Proteomes" id="UP000035526"/>
    </source>
</evidence>
<comment type="caution">
    <text evidence="1">The sequence shown here is derived from an EMBL/GenBank/DDBJ whole genome shotgun (WGS) entry which is preliminary data.</text>
</comment>
<dbReference type="AlphaFoldDB" id="A0A837J4F9"/>